<keyword evidence="1" id="KW-0472">Membrane</keyword>
<dbReference type="OrthoDB" id="9800141at2"/>
<protein>
    <submittedName>
        <fullName evidence="3">Putative membrane protein</fullName>
    </submittedName>
</protein>
<evidence type="ECO:0000259" key="2">
    <source>
        <dbReference type="Pfam" id="PF13386"/>
    </source>
</evidence>
<dbReference type="KEGG" id="kst:KSMBR1_2138"/>
<dbReference type="RefSeq" id="WP_099325323.1">
    <property type="nucleotide sequence ID" value="NZ_CP049055.1"/>
</dbReference>
<sequence length="235" mass="25646">MPDLSNNIIQRIGEMSPFFVPFAVIAASLIGSVHCVGMCGGLALAASAHSKAGLISYHIGRFLGYFCIGALAGLLGSKFIHSEMKYLSFVSTIFLGITFFIIGFRILKEGNLHIKQPYFLRLFYQKRVGRLLEARVSPKRAGFLIGVLSPLLPCGWLYGFILIAVTTHNPLWGGILLFSFWLGTIPALSGISYLTKKPVQLLNNKAMAFVGVFLIFIGISSVIIKLTGINSNCCH</sequence>
<dbReference type="Pfam" id="PF13386">
    <property type="entry name" value="DsbD_2"/>
    <property type="match status" value="1"/>
</dbReference>
<dbReference type="PANTHER" id="PTHR42208:SF1">
    <property type="entry name" value="HEAVY METAL TRANSPORTER"/>
    <property type="match status" value="1"/>
</dbReference>
<dbReference type="InterPro" id="IPR039447">
    <property type="entry name" value="UreH-like_TM_dom"/>
</dbReference>
<keyword evidence="1" id="KW-1133">Transmembrane helix</keyword>
<dbReference type="Proteomes" id="UP000501926">
    <property type="component" value="Chromosome"/>
</dbReference>
<dbReference type="AlphaFoldDB" id="A0A2C9CG55"/>
<proteinExistence type="predicted"/>
<evidence type="ECO:0000313" key="3">
    <source>
        <dbReference type="EMBL" id="QII09399.1"/>
    </source>
</evidence>
<evidence type="ECO:0000256" key="1">
    <source>
        <dbReference type="SAM" id="Phobius"/>
    </source>
</evidence>
<reference evidence="5" key="1">
    <citation type="submission" date="2017-10" db="EMBL/GenBank/DDBJ databases">
        <authorList>
            <person name="Frank J."/>
        </authorList>
    </citation>
    <scope>NUCLEOTIDE SEQUENCE [LARGE SCALE GENOMIC DNA]</scope>
</reference>
<reference evidence="4" key="2">
    <citation type="submission" date="2017-10" db="EMBL/GenBank/DDBJ databases">
        <authorList>
            <person name="Banno H."/>
            <person name="Chua N.-H."/>
        </authorList>
    </citation>
    <scope>NUCLEOTIDE SEQUENCE [LARGE SCALE GENOMIC DNA]</scope>
    <source>
        <strain evidence="4">Kuenenia_mbr1_ru-nijmegen</strain>
    </source>
</reference>
<feature type="transmembrane region" description="Helical" evidence="1">
    <location>
        <begin position="141"/>
        <end position="165"/>
    </location>
</feature>
<dbReference type="EMBL" id="LT934425">
    <property type="protein sequence ID" value="SOH04635.1"/>
    <property type="molecule type" value="Genomic_DNA"/>
</dbReference>
<feature type="transmembrane region" description="Helical" evidence="1">
    <location>
        <begin position="171"/>
        <end position="194"/>
    </location>
</feature>
<reference evidence="3 6" key="3">
    <citation type="submission" date="2020-02" db="EMBL/GenBank/DDBJ databases">
        <title>Newly sequenced genome of strain CSTR1 showed variability in Candidatus Kuenenia stuttgartiensis genomes.</title>
        <authorList>
            <person name="Ding C."/>
            <person name="Adrian L."/>
        </authorList>
    </citation>
    <scope>NUCLEOTIDE SEQUENCE [LARGE SCALE GENOMIC DNA]</scope>
    <source>
        <strain evidence="3 6">CSTR1</strain>
    </source>
</reference>
<feature type="transmembrane region" description="Helical" evidence="1">
    <location>
        <begin position="20"/>
        <end position="47"/>
    </location>
</feature>
<dbReference type="PANTHER" id="PTHR42208">
    <property type="entry name" value="HEAVY METAL TRANSPORTER-RELATED"/>
    <property type="match status" value="1"/>
</dbReference>
<feature type="transmembrane region" description="Helical" evidence="1">
    <location>
        <begin position="86"/>
        <end position="107"/>
    </location>
</feature>
<evidence type="ECO:0000313" key="4">
    <source>
        <dbReference type="EMBL" id="SOH04635.1"/>
    </source>
</evidence>
<dbReference type="EMBL" id="CP049055">
    <property type="protein sequence ID" value="QII09399.1"/>
    <property type="molecule type" value="Genomic_DNA"/>
</dbReference>
<feature type="transmembrane region" description="Helical" evidence="1">
    <location>
        <begin position="206"/>
        <end position="224"/>
    </location>
</feature>
<evidence type="ECO:0000313" key="5">
    <source>
        <dbReference type="Proteomes" id="UP000221734"/>
    </source>
</evidence>
<dbReference type="Proteomes" id="UP000221734">
    <property type="component" value="Chromosome Kuenenia_stuttgartiensis_MBR1"/>
</dbReference>
<organism evidence="4 5">
    <name type="scientific">Kuenenia stuttgartiensis</name>
    <dbReference type="NCBI Taxonomy" id="174633"/>
    <lineage>
        <taxon>Bacteria</taxon>
        <taxon>Pseudomonadati</taxon>
        <taxon>Planctomycetota</taxon>
        <taxon>Candidatus Brocadiia</taxon>
        <taxon>Candidatus Brocadiales</taxon>
        <taxon>Candidatus Brocadiaceae</taxon>
        <taxon>Candidatus Kuenenia</taxon>
    </lineage>
</organism>
<keyword evidence="5" id="KW-1185">Reference proteome</keyword>
<accession>A0A2C9CG55</accession>
<gene>
    <name evidence="3" type="ORF">KsCSTR_00200</name>
    <name evidence="4" type="ORF">KSMBR1_2138</name>
</gene>
<feature type="domain" description="Urease accessory protein UreH-like transmembrane" evidence="2">
    <location>
        <begin position="24"/>
        <end position="219"/>
    </location>
</feature>
<name>A0A2C9CG55_KUEST</name>
<feature type="transmembrane region" description="Helical" evidence="1">
    <location>
        <begin position="59"/>
        <end position="80"/>
    </location>
</feature>
<keyword evidence="1" id="KW-0812">Transmembrane</keyword>
<evidence type="ECO:0000313" key="6">
    <source>
        <dbReference type="Proteomes" id="UP000501926"/>
    </source>
</evidence>